<name>A0A182C7Y2_9BACT</name>
<dbReference type="EMBL" id="JFHK01000002">
    <property type="protein sequence ID" value="OAA31854.1"/>
    <property type="molecule type" value="Genomic_DNA"/>
</dbReference>
<reference evidence="1 2" key="1">
    <citation type="submission" date="2014-02" db="EMBL/GenBank/DDBJ databases">
        <title>Kosmotoga genome sequencing.</title>
        <authorList>
            <person name="Pollo S.M."/>
            <person name="Charchuk R."/>
            <person name="Nesbo C.L."/>
        </authorList>
    </citation>
    <scope>NUCLEOTIDE SEQUENCE [LARGE SCALE GENOMIC DNA]</scope>
    <source>
        <strain evidence="1 2">S304</strain>
    </source>
</reference>
<dbReference type="PATRIC" id="fig|1453497.3.peg.639"/>
<dbReference type="RefSeq" id="WP_068345500.1">
    <property type="nucleotide sequence ID" value="NZ_JFHK01000002.1"/>
</dbReference>
<protein>
    <recommendedName>
        <fullName evidence="3">RNA-binding protein</fullName>
    </recommendedName>
</protein>
<evidence type="ECO:0000313" key="2">
    <source>
        <dbReference type="Proteomes" id="UP000077339"/>
    </source>
</evidence>
<dbReference type="InterPro" id="IPR007922">
    <property type="entry name" value="DciA-like"/>
</dbReference>
<dbReference type="Proteomes" id="UP000077339">
    <property type="component" value="Unassembled WGS sequence"/>
</dbReference>
<proteinExistence type="predicted"/>
<comment type="caution">
    <text evidence="1">The sequence shown here is derived from an EMBL/GenBank/DDBJ whole genome shotgun (WGS) entry which is preliminary data.</text>
</comment>
<dbReference type="OrthoDB" id="46633at2"/>
<dbReference type="STRING" id="1453497.AT15_03250"/>
<evidence type="ECO:0000313" key="1">
    <source>
        <dbReference type="EMBL" id="OAA31854.1"/>
    </source>
</evidence>
<gene>
    <name evidence="1" type="ORF">AT15_03250</name>
</gene>
<dbReference type="Pfam" id="PF05258">
    <property type="entry name" value="DciA"/>
    <property type="match status" value="1"/>
</dbReference>
<dbReference type="PANTHER" id="PTHR36456:SF1">
    <property type="entry name" value="UPF0232 PROTEIN SCO3875"/>
    <property type="match status" value="1"/>
</dbReference>
<dbReference type="AlphaFoldDB" id="A0A182C7Y2"/>
<sequence length="98" mass="11305">MKKNYKPLSDIFDELSRTNPLLRKIRILRLKNEWANIVGPIVSQHSRIVDYSDGTLIVGADDGLWIHELSIKKTAILSRLNKHLGTKLINRIKFISKK</sequence>
<accession>A0A182C7Y2</accession>
<organism evidence="1 2">
    <name type="scientific">Kosmotoga arenicorallina S304</name>
    <dbReference type="NCBI Taxonomy" id="1453497"/>
    <lineage>
        <taxon>Bacteria</taxon>
        <taxon>Thermotogati</taxon>
        <taxon>Thermotogota</taxon>
        <taxon>Thermotogae</taxon>
        <taxon>Kosmotogales</taxon>
        <taxon>Kosmotogaceae</taxon>
        <taxon>Kosmotoga</taxon>
    </lineage>
</organism>
<evidence type="ECO:0008006" key="3">
    <source>
        <dbReference type="Google" id="ProtNLM"/>
    </source>
</evidence>
<dbReference type="PANTHER" id="PTHR36456">
    <property type="entry name" value="UPF0232 PROTEIN SCO3875"/>
    <property type="match status" value="1"/>
</dbReference>
<keyword evidence="2" id="KW-1185">Reference proteome</keyword>